<protein>
    <submittedName>
        <fullName evidence="1">Uncharacterized protein</fullName>
    </submittedName>
</protein>
<evidence type="ECO:0000313" key="1">
    <source>
        <dbReference type="EMBL" id="SFW79986.1"/>
    </source>
</evidence>
<dbReference type="RefSeq" id="WP_177328887.1">
    <property type="nucleotide sequence ID" value="NZ_FPJG01000006.1"/>
</dbReference>
<keyword evidence="2" id="KW-1185">Reference proteome</keyword>
<dbReference type="AlphaFoldDB" id="A0A1K1S6Z4"/>
<reference evidence="2" key="1">
    <citation type="submission" date="2016-11" db="EMBL/GenBank/DDBJ databases">
        <authorList>
            <person name="Varghese N."/>
            <person name="Submissions S."/>
        </authorList>
    </citation>
    <scope>NUCLEOTIDE SEQUENCE [LARGE SCALE GENOMIC DNA]</scope>
    <source>
        <strain evidence="2">DSM 44671</strain>
    </source>
</reference>
<dbReference type="EMBL" id="FPJG01000006">
    <property type="protein sequence ID" value="SFW79986.1"/>
    <property type="molecule type" value="Genomic_DNA"/>
</dbReference>
<proteinExistence type="predicted"/>
<name>A0A1K1S6Z4_9PSEU</name>
<dbReference type="Proteomes" id="UP000182740">
    <property type="component" value="Unassembled WGS sequence"/>
</dbReference>
<organism evidence="1 2">
    <name type="scientific">Amycolatopsis australiensis</name>
    <dbReference type="NCBI Taxonomy" id="546364"/>
    <lineage>
        <taxon>Bacteria</taxon>
        <taxon>Bacillati</taxon>
        <taxon>Actinomycetota</taxon>
        <taxon>Actinomycetes</taxon>
        <taxon>Pseudonocardiales</taxon>
        <taxon>Pseudonocardiaceae</taxon>
        <taxon>Amycolatopsis</taxon>
    </lineage>
</organism>
<gene>
    <name evidence="1" type="ORF">SAMN04489730_4883</name>
</gene>
<dbReference type="InterPro" id="IPR046274">
    <property type="entry name" value="DUF6307"/>
</dbReference>
<accession>A0A1K1S6Z4</accession>
<dbReference type="Pfam" id="PF19826">
    <property type="entry name" value="DUF6307"/>
    <property type="match status" value="1"/>
</dbReference>
<evidence type="ECO:0000313" key="2">
    <source>
        <dbReference type="Proteomes" id="UP000182740"/>
    </source>
</evidence>
<sequence length="52" mass="6000">MTTDAAFVSRYDVRVKQVRDVLKDNTELPDDACQAHAVRLLHTMDAIPERMR</sequence>